<feature type="region of interest" description="Disordered" evidence="1">
    <location>
        <begin position="423"/>
        <end position="465"/>
    </location>
</feature>
<organism evidence="2 3">
    <name type="scientific">Mikania micrantha</name>
    <name type="common">bitter vine</name>
    <dbReference type="NCBI Taxonomy" id="192012"/>
    <lineage>
        <taxon>Eukaryota</taxon>
        <taxon>Viridiplantae</taxon>
        <taxon>Streptophyta</taxon>
        <taxon>Embryophyta</taxon>
        <taxon>Tracheophyta</taxon>
        <taxon>Spermatophyta</taxon>
        <taxon>Magnoliopsida</taxon>
        <taxon>eudicotyledons</taxon>
        <taxon>Gunneridae</taxon>
        <taxon>Pentapetalae</taxon>
        <taxon>asterids</taxon>
        <taxon>campanulids</taxon>
        <taxon>Asterales</taxon>
        <taxon>Asteraceae</taxon>
        <taxon>Asteroideae</taxon>
        <taxon>Heliantheae alliance</taxon>
        <taxon>Eupatorieae</taxon>
        <taxon>Mikania</taxon>
    </lineage>
</organism>
<dbReference type="OrthoDB" id="1420611at2759"/>
<dbReference type="AlphaFoldDB" id="A0A5N6NTL2"/>
<dbReference type="PANTHER" id="PTHR10688:SF15">
    <property type="entry name" value="PWWP DOMAIN-CONTAINING PROTEIN"/>
    <property type="match status" value="1"/>
</dbReference>
<dbReference type="PANTHER" id="PTHR10688">
    <property type="entry name" value="PWWP DOMAIN-CONTAINING PROTEIN"/>
    <property type="match status" value="1"/>
</dbReference>
<evidence type="ECO:0000313" key="3">
    <source>
        <dbReference type="Proteomes" id="UP000326396"/>
    </source>
</evidence>
<dbReference type="InterPro" id="IPR052657">
    <property type="entry name" value="PDP_family_Arabidopsis"/>
</dbReference>
<protein>
    <submittedName>
        <fullName evidence="2">Uncharacterized protein</fullName>
    </submittedName>
</protein>
<evidence type="ECO:0000313" key="2">
    <source>
        <dbReference type="EMBL" id="KAD5317914.1"/>
    </source>
</evidence>
<sequence>MVVKPLISGHEFEVGDMVVYGDFDQAFGYDPVRVPIQEQAPREMLSKVAAGNFSLKSETVSLEDAPPTVFKFSNTRVVMSTSIVESSTSSVADPDQAKVRLATAKKTGQPEGPQRSDGNHRTAVSRELSDLISLAVDPFNTVNGGSLINARKTFLRFRSLVFQKGRNFSLQLAGDVTSAGKSSERVPPVKTRGGLKHGPSDCHIEMTANKRKKIVDIRNVTNEKKVMMKLDEPPAPEPGSELIKKTEQQAPEPTMLMMRFPQGGSLPSFSELKARFVCYGPLDHSATQIFQNTSSCRVVFRDKIHAQEAYKSVVGSSNLFGNTDVKCRLKEVEVGASQPGPPVVVPQEDHPHSAMEDRPLSCLLSVLQSLAVDPFNTVNRESHVKGKKAFLRFRSLVFQKSQNFSPSLAAGEPNVDKSLEDHVEMPPVKPQDGLKRGPSDHREEMDLAKRKKPVATSLKKPEPEFIKKTEQPTMLMIKFPKGGSLPSFKELKARFASYGPMDHSGTHIFWNTFSCQVVFRYKAHAQAAYRFVVGSSSLFGNTGVKCTLKAAGIMGSAKAEPLIKVPKEDHRQPDMKHRLPSGGELKSILKKSGGDEAADGGVRGCKKFKLGQLKNNMKKSGSEEAADVSAIVANCTPGSPPPPPPPPMRYGTPLLATPPSLPPRSMQMTPLQVLNRPLNATPLMTPNIDIAQQMLSLLIRCNDVVANVSSSLGYMPYHPL</sequence>
<comment type="caution">
    <text evidence="2">The sequence shown here is derived from an EMBL/GenBank/DDBJ whole genome shotgun (WGS) entry which is preliminary data.</text>
</comment>
<gene>
    <name evidence="2" type="ORF">E3N88_17860</name>
</gene>
<proteinExistence type="predicted"/>
<feature type="compositionally biased region" description="Basic and acidic residues" evidence="1">
    <location>
        <begin position="432"/>
        <end position="448"/>
    </location>
</feature>
<keyword evidence="3" id="KW-1185">Reference proteome</keyword>
<dbReference type="EMBL" id="SZYD01000009">
    <property type="protein sequence ID" value="KAD5317914.1"/>
    <property type="molecule type" value="Genomic_DNA"/>
</dbReference>
<feature type="region of interest" description="Disordered" evidence="1">
    <location>
        <begin position="336"/>
        <end position="355"/>
    </location>
</feature>
<dbReference type="Proteomes" id="UP000326396">
    <property type="component" value="Linkage Group LG17"/>
</dbReference>
<reference evidence="2 3" key="1">
    <citation type="submission" date="2019-05" db="EMBL/GenBank/DDBJ databases">
        <title>Mikania micrantha, genome provides insights into the molecular mechanism of rapid growth.</title>
        <authorList>
            <person name="Liu B."/>
        </authorList>
    </citation>
    <scope>NUCLEOTIDE SEQUENCE [LARGE SCALE GENOMIC DNA]</scope>
    <source>
        <strain evidence="2">NLD-2019</strain>
        <tissue evidence="2">Leaf</tissue>
    </source>
</reference>
<accession>A0A5N6NTL2</accession>
<name>A0A5N6NTL2_9ASTR</name>
<feature type="region of interest" description="Disordered" evidence="1">
    <location>
        <begin position="104"/>
        <end position="124"/>
    </location>
</feature>
<feature type="region of interest" description="Disordered" evidence="1">
    <location>
        <begin position="179"/>
        <end position="199"/>
    </location>
</feature>
<evidence type="ECO:0000256" key="1">
    <source>
        <dbReference type="SAM" id="MobiDB-lite"/>
    </source>
</evidence>